<accession>A0A914DJ97</accession>
<evidence type="ECO:0000313" key="2">
    <source>
        <dbReference type="Proteomes" id="UP000887540"/>
    </source>
</evidence>
<feature type="compositionally biased region" description="Polar residues" evidence="1">
    <location>
        <begin position="23"/>
        <end position="34"/>
    </location>
</feature>
<name>A0A914DJ97_9BILA</name>
<sequence>MQGETEPVAILCDAVALAAHRTTTPSAIPTSDRPSSAPAVHPYPGYFDASAKQDLYEDITPKSQYDSYLTTPRLVHESDLQHEPIP</sequence>
<organism evidence="2 3">
    <name type="scientific">Acrobeloides nanus</name>
    <dbReference type="NCBI Taxonomy" id="290746"/>
    <lineage>
        <taxon>Eukaryota</taxon>
        <taxon>Metazoa</taxon>
        <taxon>Ecdysozoa</taxon>
        <taxon>Nematoda</taxon>
        <taxon>Chromadorea</taxon>
        <taxon>Rhabditida</taxon>
        <taxon>Tylenchina</taxon>
        <taxon>Cephalobomorpha</taxon>
        <taxon>Cephaloboidea</taxon>
        <taxon>Cephalobidae</taxon>
        <taxon>Acrobeloides</taxon>
    </lineage>
</organism>
<evidence type="ECO:0000256" key="1">
    <source>
        <dbReference type="SAM" id="MobiDB-lite"/>
    </source>
</evidence>
<protein>
    <submittedName>
        <fullName evidence="3">Uncharacterized protein</fullName>
    </submittedName>
</protein>
<keyword evidence="2" id="KW-1185">Reference proteome</keyword>
<dbReference type="AlphaFoldDB" id="A0A914DJ97"/>
<proteinExistence type="predicted"/>
<dbReference type="Proteomes" id="UP000887540">
    <property type="component" value="Unplaced"/>
</dbReference>
<dbReference type="WBParaSite" id="ACRNAN_scaffold2903.g21609.t1">
    <property type="protein sequence ID" value="ACRNAN_scaffold2903.g21609.t1"/>
    <property type="gene ID" value="ACRNAN_scaffold2903.g21609"/>
</dbReference>
<evidence type="ECO:0000313" key="3">
    <source>
        <dbReference type="WBParaSite" id="ACRNAN_scaffold2903.g21609.t1"/>
    </source>
</evidence>
<feature type="region of interest" description="Disordered" evidence="1">
    <location>
        <begin position="23"/>
        <end position="44"/>
    </location>
</feature>
<reference evidence="3" key="1">
    <citation type="submission" date="2022-11" db="UniProtKB">
        <authorList>
            <consortium name="WormBaseParasite"/>
        </authorList>
    </citation>
    <scope>IDENTIFICATION</scope>
</reference>